<feature type="domain" description="Cytochrome c" evidence="4">
    <location>
        <begin position="46"/>
        <end position="132"/>
    </location>
</feature>
<proteinExistence type="predicted"/>
<dbReference type="GO" id="GO:0020037">
    <property type="term" value="F:heme binding"/>
    <property type="evidence" value="ECO:0007669"/>
    <property type="project" value="InterPro"/>
</dbReference>
<dbReference type="AlphaFoldDB" id="H5SM12"/>
<sequence>MWAFLILLFVLSACAKGNASPNQATVSALPTIPAEYAGRSNPLGSEAASAGSRLFSTYCAACHGERGSGDGPAASSLDPKPRNLAEFVPQVRDDYLFWRIAEGVPGTAMVGWKGSLSEEQIWQVIAFLRSLK</sequence>
<evidence type="ECO:0000313" key="5">
    <source>
        <dbReference type="EMBL" id="BAL57198.1"/>
    </source>
</evidence>
<evidence type="ECO:0000256" key="3">
    <source>
        <dbReference type="ARBA" id="ARBA00023004"/>
    </source>
</evidence>
<evidence type="ECO:0000256" key="1">
    <source>
        <dbReference type="ARBA" id="ARBA00022617"/>
    </source>
</evidence>
<reference evidence="5" key="2">
    <citation type="journal article" date="2012" name="PLoS ONE">
        <title>A Deeply Branching Thermophilic Bacterium with an Ancient Acetyl-CoA Pathway Dominates a Subsurface Ecosystem.</title>
        <authorList>
            <person name="Takami H."/>
            <person name="Noguchi H."/>
            <person name="Takaki Y."/>
            <person name="Uchiyama I."/>
            <person name="Toyoda A."/>
            <person name="Nishi S."/>
            <person name="Chee G.-J."/>
            <person name="Arai W."/>
            <person name="Nunoura T."/>
            <person name="Itoh T."/>
            <person name="Hattori M."/>
            <person name="Takai K."/>
        </authorList>
    </citation>
    <scope>NUCLEOTIDE SEQUENCE</scope>
</reference>
<protein>
    <submittedName>
        <fullName evidence="5">Hypothetical conserved protein</fullName>
    </submittedName>
</protein>
<dbReference type="InterPro" id="IPR009056">
    <property type="entry name" value="Cyt_c-like_dom"/>
</dbReference>
<gene>
    <name evidence="5" type="ORF">HGMM_F48B01C14</name>
</gene>
<accession>H5SM12</accession>
<dbReference type="GO" id="GO:0046872">
    <property type="term" value="F:metal ion binding"/>
    <property type="evidence" value="ECO:0007669"/>
    <property type="project" value="UniProtKB-KW"/>
</dbReference>
<dbReference type="PROSITE" id="PS51007">
    <property type="entry name" value="CYTC"/>
    <property type="match status" value="1"/>
</dbReference>
<dbReference type="Gene3D" id="1.10.760.10">
    <property type="entry name" value="Cytochrome c-like domain"/>
    <property type="match status" value="1"/>
</dbReference>
<dbReference type="SUPFAM" id="SSF46626">
    <property type="entry name" value="Cytochrome c"/>
    <property type="match status" value="1"/>
</dbReference>
<keyword evidence="3" id="KW-0408">Iron</keyword>
<name>H5SM12_9ZZZZ</name>
<reference evidence="5" key="1">
    <citation type="journal article" date="2005" name="Environ. Microbiol.">
        <title>Genetic and functional properties of uncultivated thermophilic crenarchaeotes from a subsurface gold mine as revealed by analysis of genome fragments.</title>
        <authorList>
            <person name="Nunoura T."/>
            <person name="Hirayama H."/>
            <person name="Takami H."/>
            <person name="Oida H."/>
            <person name="Nishi S."/>
            <person name="Shimamura S."/>
            <person name="Suzuki Y."/>
            <person name="Inagaki F."/>
            <person name="Takai K."/>
            <person name="Nealson K.H."/>
            <person name="Horikoshi K."/>
        </authorList>
    </citation>
    <scope>NUCLEOTIDE SEQUENCE</scope>
</reference>
<organism evidence="5">
    <name type="scientific">uncultured prokaryote</name>
    <dbReference type="NCBI Taxonomy" id="198431"/>
    <lineage>
        <taxon>unclassified sequences</taxon>
        <taxon>environmental samples</taxon>
    </lineage>
</organism>
<evidence type="ECO:0000259" key="4">
    <source>
        <dbReference type="PROSITE" id="PS51007"/>
    </source>
</evidence>
<dbReference type="EMBL" id="AP011769">
    <property type="protein sequence ID" value="BAL57198.1"/>
    <property type="molecule type" value="Genomic_DNA"/>
</dbReference>
<keyword evidence="2" id="KW-0479">Metal-binding</keyword>
<dbReference type="Pfam" id="PF13442">
    <property type="entry name" value="Cytochrome_CBB3"/>
    <property type="match status" value="1"/>
</dbReference>
<evidence type="ECO:0000256" key="2">
    <source>
        <dbReference type="ARBA" id="ARBA00022723"/>
    </source>
</evidence>
<dbReference type="GO" id="GO:0009055">
    <property type="term" value="F:electron transfer activity"/>
    <property type="evidence" value="ECO:0007669"/>
    <property type="project" value="InterPro"/>
</dbReference>
<dbReference type="InterPro" id="IPR036909">
    <property type="entry name" value="Cyt_c-like_dom_sf"/>
</dbReference>
<keyword evidence="1" id="KW-0349">Heme</keyword>